<name>A0A098M8B7_9BACL</name>
<dbReference type="EMBL" id="JQCR01000002">
    <property type="protein sequence ID" value="KGE18790.1"/>
    <property type="molecule type" value="Genomic_DNA"/>
</dbReference>
<keyword evidence="2" id="KW-1185">Reference proteome</keyword>
<sequence length="267" mass="29487">MSQREYVPSLIIGASMLGLGLALGRDGNAVVLEGGNAVGSEFIRSFKLSEAAYSPVTAIGKKVQEDCVSRNVVDAEGRLHLAGFMPFMIKQLTDAKLDVRMQTAVVDVKQQDGKFEVTYYDASGLRTLIADELIDTTPLCVTKPGVGHLKYKNLNMMLQGLSRQEAAAGLEGFSIRLGRFEAETVLQFPIEPGDGWVEARNKLFQFWLNRPAALQSCAFVTHADDFEMGYNSEQVSIQPGWEWRPSAYYNHPLEALEHGYRLGKGGY</sequence>
<accession>A0A098M8B7</accession>
<dbReference type="eggNOG" id="ENOG503061F">
    <property type="taxonomic scope" value="Bacteria"/>
</dbReference>
<dbReference type="Proteomes" id="UP000029734">
    <property type="component" value="Unassembled WGS sequence"/>
</dbReference>
<dbReference type="RefSeq" id="WP_036649042.1">
    <property type="nucleotide sequence ID" value="NZ_JQCR01000002.1"/>
</dbReference>
<reference evidence="1 2" key="1">
    <citation type="submission" date="2014-08" db="EMBL/GenBank/DDBJ databases">
        <authorList>
            <person name="den Bakker H.C."/>
        </authorList>
    </citation>
    <scope>NUCLEOTIDE SEQUENCE [LARGE SCALE GENOMIC DNA]</scope>
    <source>
        <strain evidence="1 2">DSM 18334</strain>
    </source>
</reference>
<dbReference type="AlphaFoldDB" id="A0A098M8B7"/>
<dbReference type="InterPro" id="IPR036188">
    <property type="entry name" value="FAD/NAD-bd_sf"/>
</dbReference>
<gene>
    <name evidence="1" type="ORF">PWYN_04960</name>
</gene>
<dbReference type="OrthoDB" id="2598907at2"/>
<comment type="caution">
    <text evidence="1">The sequence shown here is derived from an EMBL/GenBank/DDBJ whole genome shotgun (WGS) entry which is preliminary data.</text>
</comment>
<evidence type="ECO:0000313" key="2">
    <source>
        <dbReference type="Proteomes" id="UP000029734"/>
    </source>
</evidence>
<reference evidence="1 2" key="2">
    <citation type="submission" date="2014-10" db="EMBL/GenBank/DDBJ databases">
        <title>Comparative genomics of the Paenibacillus odorifer group.</title>
        <authorList>
            <person name="Tsai Y.-C."/>
            <person name="Martin N."/>
            <person name="Korlach J."/>
            <person name="Wiedmann M."/>
        </authorList>
    </citation>
    <scope>NUCLEOTIDE SEQUENCE [LARGE SCALE GENOMIC DNA]</scope>
    <source>
        <strain evidence="1 2">DSM 18334</strain>
    </source>
</reference>
<organism evidence="1 2">
    <name type="scientific">Paenibacillus wynnii</name>
    <dbReference type="NCBI Taxonomy" id="268407"/>
    <lineage>
        <taxon>Bacteria</taxon>
        <taxon>Bacillati</taxon>
        <taxon>Bacillota</taxon>
        <taxon>Bacilli</taxon>
        <taxon>Bacillales</taxon>
        <taxon>Paenibacillaceae</taxon>
        <taxon>Paenibacillus</taxon>
    </lineage>
</organism>
<dbReference type="SUPFAM" id="SSF51905">
    <property type="entry name" value="FAD/NAD(P)-binding domain"/>
    <property type="match status" value="1"/>
</dbReference>
<proteinExistence type="predicted"/>
<evidence type="ECO:0000313" key="1">
    <source>
        <dbReference type="EMBL" id="KGE18790.1"/>
    </source>
</evidence>
<protein>
    <submittedName>
        <fullName evidence="1">Uncharacterized protein</fullName>
    </submittedName>
</protein>